<dbReference type="Gene3D" id="1.25.40.10">
    <property type="entry name" value="Tetratricopeptide repeat domain"/>
    <property type="match status" value="1"/>
</dbReference>
<feature type="transmembrane region" description="Helical" evidence="1">
    <location>
        <begin position="30"/>
        <end position="48"/>
    </location>
</feature>
<dbReference type="Proteomes" id="UP001055102">
    <property type="component" value="Unassembled WGS sequence"/>
</dbReference>
<reference evidence="2" key="2">
    <citation type="submission" date="2021-08" db="EMBL/GenBank/DDBJ databases">
        <authorList>
            <person name="Tani A."/>
            <person name="Ola A."/>
            <person name="Ogura Y."/>
            <person name="Katsura K."/>
            <person name="Hayashi T."/>
        </authorList>
    </citation>
    <scope>NUCLEOTIDE SEQUENCE</scope>
    <source>
        <strain evidence="2">LMG 23639</strain>
    </source>
</reference>
<organism evidence="2 3">
    <name type="scientific">Methylobacterium jeotgali</name>
    <dbReference type="NCBI Taxonomy" id="381630"/>
    <lineage>
        <taxon>Bacteria</taxon>
        <taxon>Pseudomonadati</taxon>
        <taxon>Pseudomonadota</taxon>
        <taxon>Alphaproteobacteria</taxon>
        <taxon>Hyphomicrobiales</taxon>
        <taxon>Methylobacteriaceae</taxon>
        <taxon>Methylobacterium</taxon>
    </lineage>
</organism>
<proteinExistence type="predicted"/>
<comment type="caution">
    <text evidence="2">The sequence shown here is derived from an EMBL/GenBank/DDBJ whole genome shotgun (WGS) entry which is preliminary data.</text>
</comment>
<gene>
    <name evidence="2" type="ORF">AOPFMNJM_0662</name>
</gene>
<sequence length="459" mass="48686">MDMAGGKAVGRPRDELGSHLDDNLARFDRWATVLLLTVCAVAAAYCLGQATDPRAFATSLSVLACVLVASCLAGALAGFLFGIPRLLAQGDPAGASPASEPGSAGSMTQVRPLVGNSNLEEISDWITKILVGLGLVHASEAVSTVRGLAAYVATSGLRGSPASDLLVMGVGLSGLLIGFLYFYLQTRTRITLMFFATEDAQDATVVPKADIDAANEAPIVDEGFRRAAIAALSARIGLPAATAPSLPADATLLGVNFDRLRTSEEFAAWGAAQARARNFEAAETALERANALDPTSSLVLRRLAEVRALRGDIRRAVENLREAADKAPHDWRIRRRELFHALYLPMPDGFTRALRLADGLAQHPEGALDPMVHVWRACAYGQRHRWLSETSGADSEKAEARAEALAALARAVALAPDPETPPRVTMRSLFDPSANTSDNDLGDFANDPEFIAAIDPARG</sequence>
<protein>
    <recommendedName>
        <fullName evidence="4">Tetratricopeptide repeat protein</fullName>
    </recommendedName>
</protein>
<keyword evidence="3" id="KW-1185">Reference proteome</keyword>
<evidence type="ECO:0000313" key="3">
    <source>
        <dbReference type="Proteomes" id="UP001055102"/>
    </source>
</evidence>
<keyword evidence="1" id="KW-0812">Transmembrane</keyword>
<dbReference type="RefSeq" id="WP_238274049.1">
    <property type="nucleotide sequence ID" value="NZ_BPQR01000010.1"/>
</dbReference>
<evidence type="ECO:0008006" key="4">
    <source>
        <dbReference type="Google" id="ProtNLM"/>
    </source>
</evidence>
<dbReference type="InterPro" id="IPR011990">
    <property type="entry name" value="TPR-like_helical_dom_sf"/>
</dbReference>
<evidence type="ECO:0000313" key="2">
    <source>
        <dbReference type="EMBL" id="GJE05363.1"/>
    </source>
</evidence>
<dbReference type="EMBL" id="BPQR01000010">
    <property type="protein sequence ID" value="GJE05363.1"/>
    <property type="molecule type" value="Genomic_DNA"/>
</dbReference>
<keyword evidence="1" id="KW-0472">Membrane</keyword>
<feature type="transmembrane region" description="Helical" evidence="1">
    <location>
        <begin position="60"/>
        <end position="83"/>
    </location>
</feature>
<dbReference type="SUPFAM" id="SSF48452">
    <property type="entry name" value="TPR-like"/>
    <property type="match status" value="1"/>
</dbReference>
<accession>A0ABQ4SU34</accession>
<reference evidence="2" key="1">
    <citation type="journal article" date="2021" name="Front. Microbiol.">
        <title>Comprehensive Comparative Genomics and Phenotyping of Methylobacterium Species.</title>
        <authorList>
            <person name="Alessa O."/>
            <person name="Ogura Y."/>
            <person name="Fujitani Y."/>
            <person name="Takami H."/>
            <person name="Hayashi T."/>
            <person name="Sahin N."/>
            <person name="Tani A."/>
        </authorList>
    </citation>
    <scope>NUCLEOTIDE SEQUENCE</scope>
    <source>
        <strain evidence="2">LMG 23639</strain>
    </source>
</reference>
<keyword evidence="1" id="KW-1133">Transmembrane helix</keyword>
<evidence type="ECO:0000256" key="1">
    <source>
        <dbReference type="SAM" id="Phobius"/>
    </source>
</evidence>
<feature type="transmembrane region" description="Helical" evidence="1">
    <location>
        <begin position="165"/>
        <end position="184"/>
    </location>
</feature>
<name>A0ABQ4SU34_9HYPH</name>